<sequence length="196" mass="22398">MACARLRCSEVGVQGSKSLLSRGVGCCVLVVLKISRMRGCYAVSGRSRGVRTVRQLQRRKQLGSEWVGDREFGFDVRDSGLLSVSLILEFDGELLCPDGHYVYRPGKIQRRFVQMFTTIHSNNYYNISYKQINNKPPPPPPPFFDQYTVSISCVFDHPRFSAFVICLSFSIFYLFFTYKKGVHHCSQSLLFDLEVI</sequence>
<proteinExistence type="predicted"/>
<reference evidence="2" key="1">
    <citation type="journal article" date="2022" name="Mol. Ecol. Resour.">
        <title>The genomes of chicory, endive, great burdock and yacon provide insights into Asteraceae palaeo-polyploidization history and plant inulin production.</title>
        <authorList>
            <person name="Fan W."/>
            <person name="Wang S."/>
            <person name="Wang H."/>
            <person name="Wang A."/>
            <person name="Jiang F."/>
            <person name="Liu H."/>
            <person name="Zhao H."/>
            <person name="Xu D."/>
            <person name="Zhang Y."/>
        </authorList>
    </citation>
    <scope>NUCLEOTIDE SEQUENCE [LARGE SCALE GENOMIC DNA]</scope>
    <source>
        <strain evidence="2">cv. Niubang</strain>
    </source>
</reference>
<gene>
    <name evidence="1" type="ORF">L6452_08444</name>
</gene>
<accession>A0ACB9DHB4</accession>
<name>A0ACB9DHB4_ARCLA</name>
<reference evidence="1 2" key="2">
    <citation type="journal article" date="2022" name="Mol. Ecol. Resour.">
        <title>The genomes of chicory, endive, great burdock and yacon provide insights into Asteraceae paleo-polyploidization history and plant inulin production.</title>
        <authorList>
            <person name="Fan W."/>
            <person name="Wang S."/>
            <person name="Wang H."/>
            <person name="Wang A."/>
            <person name="Jiang F."/>
            <person name="Liu H."/>
            <person name="Zhao H."/>
            <person name="Xu D."/>
            <person name="Zhang Y."/>
        </authorList>
    </citation>
    <scope>NUCLEOTIDE SEQUENCE [LARGE SCALE GENOMIC DNA]</scope>
    <source>
        <strain evidence="2">cv. Niubang</strain>
    </source>
</reference>
<dbReference type="EMBL" id="CM042049">
    <property type="protein sequence ID" value="KAI3746029.1"/>
    <property type="molecule type" value="Genomic_DNA"/>
</dbReference>
<comment type="caution">
    <text evidence="1">The sequence shown here is derived from an EMBL/GenBank/DDBJ whole genome shotgun (WGS) entry which is preliminary data.</text>
</comment>
<evidence type="ECO:0000313" key="2">
    <source>
        <dbReference type="Proteomes" id="UP001055879"/>
    </source>
</evidence>
<organism evidence="1 2">
    <name type="scientific">Arctium lappa</name>
    <name type="common">Greater burdock</name>
    <name type="synonym">Lappa major</name>
    <dbReference type="NCBI Taxonomy" id="4217"/>
    <lineage>
        <taxon>Eukaryota</taxon>
        <taxon>Viridiplantae</taxon>
        <taxon>Streptophyta</taxon>
        <taxon>Embryophyta</taxon>
        <taxon>Tracheophyta</taxon>
        <taxon>Spermatophyta</taxon>
        <taxon>Magnoliopsida</taxon>
        <taxon>eudicotyledons</taxon>
        <taxon>Gunneridae</taxon>
        <taxon>Pentapetalae</taxon>
        <taxon>asterids</taxon>
        <taxon>campanulids</taxon>
        <taxon>Asterales</taxon>
        <taxon>Asteraceae</taxon>
        <taxon>Carduoideae</taxon>
        <taxon>Cardueae</taxon>
        <taxon>Arctiinae</taxon>
        <taxon>Arctium</taxon>
    </lineage>
</organism>
<evidence type="ECO:0000313" key="1">
    <source>
        <dbReference type="EMBL" id="KAI3746029.1"/>
    </source>
</evidence>
<keyword evidence="2" id="KW-1185">Reference proteome</keyword>
<dbReference type="Proteomes" id="UP001055879">
    <property type="component" value="Linkage Group LG03"/>
</dbReference>
<protein>
    <submittedName>
        <fullName evidence="1">Uncharacterized protein</fullName>
    </submittedName>
</protein>